<reference evidence="6" key="1">
    <citation type="submission" date="2019-05" db="EMBL/GenBank/DDBJ databases">
        <title>Methanoculleus sp. FWC-SCC1, a methanogenic archaeon isolated from deep marine cold seep.</title>
        <authorList>
            <person name="Chen Y.-W."/>
            <person name="Chen S.-C."/>
            <person name="Teng N.-H."/>
            <person name="Lai M.-C."/>
        </authorList>
    </citation>
    <scope>NUCLEOTIDE SEQUENCE</scope>
    <source>
        <strain evidence="6">FWC-SCC1</strain>
    </source>
</reference>
<dbReference type="InterPro" id="IPR020119">
    <property type="entry name" value="PsdUridine_synth_TruD_CS"/>
</dbReference>
<evidence type="ECO:0000313" key="6">
    <source>
        <dbReference type="EMBL" id="MDN7023910.1"/>
    </source>
</evidence>
<dbReference type="GO" id="GO:0160150">
    <property type="term" value="F:tRNA pseudouridine(13) synthase activity"/>
    <property type="evidence" value="ECO:0007669"/>
    <property type="project" value="UniProtKB-EC"/>
</dbReference>
<sequence>MMQSPYPLEVELGMRYYGSDTPPIGGRLRAEPEDFIVEEIPREYGDAGSHLLVRLTKKNWELQRAVKEIAKRLGISHRRIGWAGTKDKNAVTSQIISIYNVTPEAVEAVRLTDITLTVVGRAPEPLALGALEGNRFAIVIRDCDRTCLAERVERVTGTVAEGIPNYYGVQRFGVARPVTHRVGEHILQGDYAGAVTLYVGAACPGEAEAAQRVRSRFTETGDVHEALATYPVQMTYERAMLHHLAAHPDDYAGALQQLPPKLLSLLVSAFQSYLFNCALSRRLDEGHTLSDPIPGDRLLFANGREDIATERNLRTAVQHLSRGRCRIALFIPGAEPAAVHGRMDEILQEILARREINRESFKEASRFVQMRYSGALRPIALSTEVDAGVSDDTVTLRFTLPPGHYATTVCREYMKAEPLRMI</sequence>
<comment type="function">
    <text evidence="4">Could be responsible for synthesis of pseudouridine from uracil-13 in transfer RNAs.</text>
</comment>
<keyword evidence="7" id="KW-1185">Reference proteome</keyword>
<evidence type="ECO:0000313" key="7">
    <source>
        <dbReference type="Proteomes" id="UP001168338"/>
    </source>
</evidence>
<dbReference type="EC" id="5.4.99.27" evidence="4"/>
<dbReference type="Pfam" id="PF01142">
    <property type="entry name" value="TruD"/>
    <property type="match status" value="1"/>
</dbReference>
<evidence type="ECO:0000259" key="5">
    <source>
        <dbReference type="PROSITE" id="PS50984"/>
    </source>
</evidence>
<feature type="domain" description="TRUD" evidence="5">
    <location>
        <begin position="162"/>
        <end position="382"/>
    </location>
</feature>
<dbReference type="PANTHER" id="PTHR13326:SF21">
    <property type="entry name" value="PSEUDOURIDYLATE SYNTHASE PUS7L"/>
    <property type="match status" value="1"/>
</dbReference>
<dbReference type="InterPro" id="IPR020103">
    <property type="entry name" value="PsdUridine_synth_cat_dom_sf"/>
</dbReference>
<accession>A0ABT8M7K3</accession>
<dbReference type="InterPro" id="IPR011760">
    <property type="entry name" value="PsdUridine_synth_TruD_insert"/>
</dbReference>
<dbReference type="HAMAP" id="MF_01082">
    <property type="entry name" value="TruD"/>
    <property type="match status" value="1"/>
</dbReference>
<dbReference type="PANTHER" id="PTHR13326">
    <property type="entry name" value="TRNA PSEUDOURIDINE SYNTHASE D"/>
    <property type="match status" value="1"/>
</dbReference>
<protein>
    <recommendedName>
        <fullName evidence="4">Probable tRNA pseudouridine synthase D</fullName>
        <ecNumber evidence="4">5.4.99.27</ecNumber>
    </recommendedName>
    <alternativeName>
        <fullName evidence="4">tRNA pseudouridine(13) synthase</fullName>
    </alternativeName>
    <alternativeName>
        <fullName evidence="4">tRNA pseudouridylate synthase D</fullName>
    </alternativeName>
    <alternativeName>
        <fullName evidence="4">tRNA-uridine isomerase D</fullName>
    </alternativeName>
</protein>
<keyword evidence="2 4" id="KW-0819">tRNA processing</keyword>
<evidence type="ECO:0000256" key="2">
    <source>
        <dbReference type="ARBA" id="ARBA00022694"/>
    </source>
</evidence>
<comment type="similarity">
    <text evidence="1 4">Belongs to the pseudouridine synthase TruD family.</text>
</comment>
<dbReference type="Gene3D" id="1.10.1510.30">
    <property type="match status" value="1"/>
</dbReference>
<gene>
    <name evidence="4 6" type="primary">truD</name>
    <name evidence="6" type="ORF">FGU65_03210</name>
</gene>
<dbReference type="PIRSF" id="PIRSF037016">
    <property type="entry name" value="Pseudouridin_synth_euk_prd"/>
    <property type="match status" value="1"/>
</dbReference>
<dbReference type="InterPro" id="IPR042214">
    <property type="entry name" value="TruD_catalytic"/>
</dbReference>
<proteinExistence type="inferred from homology"/>
<evidence type="ECO:0000256" key="1">
    <source>
        <dbReference type="ARBA" id="ARBA00007953"/>
    </source>
</evidence>
<dbReference type="InterPro" id="IPR001656">
    <property type="entry name" value="PsdUridine_synth_TruD"/>
</dbReference>
<evidence type="ECO:0000256" key="4">
    <source>
        <dbReference type="HAMAP-Rule" id="MF_01082"/>
    </source>
</evidence>
<comment type="caution">
    <text evidence="6">The sequence shown here is derived from an EMBL/GenBank/DDBJ whole genome shotgun (WGS) entry which is preliminary data.</text>
</comment>
<dbReference type="PROSITE" id="PS50984">
    <property type="entry name" value="TRUD"/>
    <property type="match status" value="1"/>
</dbReference>
<dbReference type="Gene3D" id="3.30.70.3160">
    <property type="match status" value="1"/>
</dbReference>
<keyword evidence="3 4" id="KW-0413">Isomerase</keyword>
<comment type="catalytic activity">
    <reaction evidence="4">
        <text>uridine(13) in tRNA = pseudouridine(13) in tRNA</text>
        <dbReference type="Rhea" id="RHEA:42540"/>
        <dbReference type="Rhea" id="RHEA-COMP:10105"/>
        <dbReference type="Rhea" id="RHEA-COMP:10106"/>
        <dbReference type="ChEBI" id="CHEBI:65314"/>
        <dbReference type="ChEBI" id="CHEBI:65315"/>
        <dbReference type="EC" id="5.4.99.27"/>
    </reaction>
</comment>
<feature type="active site" description="Nucleophile" evidence="4">
    <location>
        <position position="87"/>
    </location>
</feature>
<dbReference type="SUPFAM" id="SSF55120">
    <property type="entry name" value="Pseudouridine synthase"/>
    <property type="match status" value="1"/>
</dbReference>
<organism evidence="6 7">
    <name type="scientific">Methanoculleus frigidifontis</name>
    <dbReference type="NCBI Taxonomy" id="2584085"/>
    <lineage>
        <taxon>Archaea</taxon>
        <taxon>Methanobacteriati</taxon>
        <taxon>Methanobacteriota</taxon>
        <taxon>Stenosarchaea group</taxon>
        <taxon>Methanomicrobia</taxon>
        <taxon>Methanomicrobiales</taxon>
        <taxon>Methanomicrobiaceae</taxon>
        <taxon>Methanoculleus</taxon>
    </lineage>
</organism>
<dbReference type="RefSeq" id="WP_301662996.1">
    <property type="nucleotide sequence ID" value="NZ_VCYH01000002.1"/>
</dbReference>
<dbReference type="PROSITE" id="PS01268">
    <property type="entry name" value="UPF0024"/>
    <property type="match status" value="1"/>
</dbReference>
<dbReference type="EMBL" id="VCYH01000002">
    <property type="protein sequence ID" value="MDN7023910.1"/>
    <property type="molecule type" value="Genomic_DNA"/>
</dbReference>
<evidence type="ECO:0000256" key="3">
    <source>
        <dbReference type="ARBA" id="ARBA00023235"/>
    </source>
</evidence>
<dbReference type="NCBIfam" id="TIGR00094">
    <property type="entry name" value="tRNA_TruD_broad"/>
    <property type="match status" value="1"/>
</dbReference>
<dbReference type="Proteomes" id="UP001168338">
    <property type="component" value="Unassembled WGS sequence"/>
</dbReference>
<name>A0ABT8M7K3_9EURY</name>
<dbReference type="Gene3D" id="3.30.2350.20">
    <property type="entry name" value="TruD, catalytic domain"/>
    <property type="match status" value="1"/>
</dbReference>